<name>A0ABP0P4A3_9DINO</name>
<feature type="region of interest" description="Disordered" evidence="1">
    <location>
        <begin position="36"/>
        <end position="55"/>
    </location>
</feature>
<reference evidence="2 3" key="1">
    <citation type="submission" date="2024-02" db="EMBL/GenBank/DDBJ databases">
        <authorList>
            <person name="Chen Y."/>
            <person name="Shah S."/>
            <person name="Dougan E. K."/>
            <person name="Thang M."/>
            <person name="Chan C."/>
        </authorList>
    </citation>
    <scope>NUCLEOTIDE SEQUENCE [LARGE SCALE GENOMIC DNA]</scope>
</reference>
<gene>
    <name evidence="2" type="ORF">SCF082_LOCUS35053</name>
</gene>
<proteinExistence type="predicted"/>
<dbReference type="EMBL" id="CAXAMM010032890">
    <property type="protein sequence ID" value="CAK9070463.1"/>
    <property type="molecule type" value="Genomic_DNA"/>
</dbReference>
<feature type="region of interest" description="Disordered" evidence="1">
    <location>
        <begin position="67"/>
        <end position="86"/>
    </location>
</feature>
<comment type="caution">
    <text evidence="2">The sequence shown here is derived from an EMBL/GenBank/DDBJ whole genome shotgun (WGS) entry which is preliminary data.</text>
</comment>
<evidence type="ECO:0000313" key="3">
    <source>
        <dbReference type="Proteomes" id="UP001642464"/>
    </source>
</evidence>
<evidence type="ECO:0000256" key="1">
    <source>
        <dbReference type="SAM" id="MobiDB-lite"/>
    </source>
</evidence>
<keyword evidence="3" id="KW-1185">Reference proteome</keyword>
<dbReference type="Proteomes" id="UP001642464">
    <property type="component" value="Unassembled WGS sequence"/>
</dbReference>
<sequence>MGGQQCKEGMVYVSNKTLPDAHELCEMLNQQRLEDAGADGSCSNTSTLQADDLTRPSWVGRGVGIAPVAAEPSQQDVEMPVRPGPH</sequence>
<evidence type="ECO:0000313" key="2">
    <source>
        <dbReference type="EMBL" id="CAK9070463.1"/>
    </source>
</evidence>
<accession>A0ABP0P4A3</accession>
<organism evidence="2 3">
    <name type="scientific">Durusdinium trenchii</name>
    <dbReference type="NCBI Taxonomy" id="1381693"/>
    <lineage>
        <taxon>Eukaryota</taxon>
        <taxon>Sar</taxon>
        <taxon>Alveolata</taxon>
        <taxon>Dinophyceae</taxon>
        <taxon>Suessiales</taxon>
        <taxon>Symbiodiniaceae</taxon>
        <taxon>Durusdinium</taxon>
    </lineage>
</organism>
<protein>
    <submittedName>
        <fullName evidence="2">Uncharacterized protein</fullName>
    </submittedName>
</protein>
<feature type="non-terminal residue" evidence="2">
    <location>
        <position position="86"/>
    </location>
</feature>